<feature type="transmembrane region" description="Helical" evidence="9">
    <location>
        <begin position="116"/>
        <end position="139"/>
    </location>
</feature>
<dbReference type="PANTHER" id="PTHR30625">
    <property type="entry name" value="PROTEIN TOLQ"/>
    <property type="match status" value="1"/>
</dbReference>
<feature type="domain" description="MotA/TolQ/ExbB proton channel" evidence="10">
    <location>
        <begin position="100"/>
        <end position="192"/>
    </location>
</feature>
<dbReference type="GO" id="GO:0005886">
    <property type="term" value="C:plasma membrane"/>
    <property type="evidence" value="ECO:0007669"/>
    <property type="project" value="UniProtKB-SubCell"/>
</dbReference>
<keyword evidence="12" id="KW-1185">Reference proteome</keyword>
<evidence type="ECO:0000256" key="1">
    <source>
        <dbReference type="ARBA" id="ARBA00004651"/>
    </source>
</evidence>
<accession>A0A095UUU1</accession>
<reference evidence="11 12" key="1">
    <citation type="submission" date="2012-09" db="EMBL/GenBank/DDBJ databases">
        <title>Genome Sequence of alkane-degrading Bacterium Alcanivorax sp. 19-m-6.</title>
        <authorList>
            <person name="Lai Q."/>
            <person name="Shao Z."/>
        </authorList>
    </citation>
    <scope>NUCLEOTIDE SEQUENCE [LARGE SCALE GENOMIC DNA]</scope>
    <source>
        <strain evidence="11 12">19-m-6</strain>
    </source>
</reference>
<dbReference type="STRING" id="1177154.Y5S_00777"/>
<dbReference type="InterPro" id="IPR050790">
    <property type="entry name" value="ExbB/TolQ_transport"/>
</dbReference>
<keyword evidence="6 9" id="KW-1133">Transmembrane helix</keyword>
<evidence type="ECO:0000256" key="5">
    <source>
        <dbReference type="ARBA" id="ARBA00022927"/>
    </source>
</evidence>
<dbReference type="Proteomes" id="UP000029444">
    <property type="component" value="Unassembled WGS sequence"/>
</dbReference>
<keyword evidence="7 9" id="KW-0472">Membrane</keyword>
<evidence type="ECO:0000259" key="10">
    <source>
        <dbReference type="Pfam" id="PF01618"/>
    </source>
</evidence>
<evidence type="ECO:0000256" key="3">
    <source>
        <dbReference type="ARBA" id="ARBA00022475"/>
    </source>
</evidence>
<evidence type="ECO:0000313" key="12">
    <source>
        <dbReference type="Proteomes" id="UP000029444"/>
    </source>
</evidence>
<keyword evidence="2 8" id="KW-0813">Transport</keyword>
<evidence type="ECO:0000256" key="7">
    <source>
        <dbReference type="ARBA" id="ARBA00023136"/>
    </source>
</evidence>
<feature type="transmembrane region" description="Helical" evidence="9">
    <location>
        <begin position="159"/>
        <end position="180"/>
    </location>
</feature>
<dbReference type="OrthoDB" id="4045at2"/>
<name>A0A095UUU1_9GAMM</name>
<dbReference type="PANTHER" id="PTHR30625:SF15">
    <property type="entry name" value="BIOPOLYMER TRANSPORT PROTEIN EXBB"/>
    <property type="match status" value="1"/>
</dbReference>
<evidence type="ECO:0000256" key="6">
    <source>
        <dbReference type="ARBA" id="ARBA00022989"/>
    </source>
</evidence>
<feature type="transmembrane region" description="Helical" evidence="9">
    <location>
        <begin position="12"/>
        <end position="34"/>
    </location>
</feature>
<dbReference type="PATRIC" id="fig|1177154.3.peg.782"/>
<evidence type="ECO:0000313" key="11">
    <source>
        <dbReference type="EMBL" id="KGD66305.1"/>
    </source>
</evidence>
<evidence type="ECO:0000256" key="2">
    <source>
        <dbReference type="ARBA" id="ARBA00022448"/>
    </source>
</evidence>
<dbReference type="EMBL" id="ARXV01000002">
    <property type="protein sequence ID" value="KGD66305.1"/>
    <property type="molecule type" value="Genomic_DNA"/>
</dbReference>
<keyword evidence="3" id="KW-1003">Cell membrane</keyword>
<dbReference type="GO" id="GO:0017038">
    <property type="term" value="P:protein import"/>
    <property type="evidence" value="ECO:0007669"/>
    <property type="project" value="TreeGrafter"/>
</dbReference>
<comment type="subcellular location">
    <subcellularLocation>
        <location evidence="1">Cell membrane</location>
        <topology evidence="1">Multi-pass membrane protein</topology>
    </subcellularLocation>
    <subcellularLocation>
        <location evidence="8">Membrane</location>
        <topology evidence="8">Multi-pass membrane protein</topology>
    </subcellularLocation>
</comment>
<sequence length="223" mass="24421">MPPLTLQLPEWFVSGGITMWVLALLSVVALATLISKILHFARIRPGNTRQADQLLDALRKGQQPGKPGKLSSPVDRVIWQCWKNRNLDEAAWQEESLRLARTSLDDLRGGLRVLEVISAIAPLLGLLGTVFGMIGAFQALETAGSQVDPSILSGGIWEALLTTAAGLTVAIPTLAAFHWADRNIEQCREKMQDRLSRLKVVRNLKTDPEPVDDSSEPAVSHAY</sequence>
<organism evidence="11 12">
    <name type="scientific">Alcanivorax nanhaiticus</name>
    <dbReference type="NCBI Taxonomy" id="1177154"/>
    <lineage>
        <taxon>Bacteria</taxon>
        <taxon>Pseudomonadati</taxon>
        <taxon>Pseudomonadota</taxon>
        <taxon>Gammaproteobacteria</taxon>
        <taxon>Oceanospirillales</taxon>
        <taxon>Alcanivoracaceae</taxon>
        <taxon>Alcanivorax</taxon>
    </lineage>
</organism>
<dbReference type="InterPro" id="IPR002898">
    <property type="entry name" value="MotA_ExbB_proton_chnl"/>
</dbReference>
<keyword evidence="5 8" id="KW-0653">Protein transport</keyword>
<keyword evidence="4 9" id="KW-0812">Transmembrane</keyword>
<dbReference type="Pfam" id="PF01618">
    <property type="entry name" value="MotA_ExbB"/>
    <property type="match status" value="1"/>
</dbReference>
<evidence type="ECO:0000256" key="8">
    <source>
        <dbReference type="RuleBase" id="RU004057"/>
    </source>
</evidence>
<comment type="caution">
    <text evidence="11">The sequence shown here is derived from an EMBL/GenBank/DDBJ whole genome shotgun (WGS) entry which is preliminary data.</text>
</comment>
<dbReference type="AlphaFoldDB" id="A0A095UUU1"/>
<protein>
    <submittedName>
        <fullName evidence="11">MotA/TolQ/ExbB proton channel family protein</fullName>
    </submittedName>
</protein>
<gene>
    <name evidence="11" type="ORF">Y5S_00777</name>
</gene>
<dbReference type="RefSeq" id="WP_052041379.1">
    <property type="nucleotide sequence ID" value="NZ_ARXV01000002.1"/>
</dbReference>
<proteinExistence type="inferred from homology"/>
<comment type="similarity">
    <text evidence="8">Belongs to the exbB/tolQ family.</text>
</comment>
<dbReference type="eggNOG" id="COG0811">
    <property type="taxonomic scope" value="Bacteria"/>
</dbReference>
<evidence type="ECO:0000256" key="9">
    <source>
        <dbReference type="SAM" id="Phobius"/>
    </source>
</evidence>
<evidence type="ECO:0000256" key="4">
    <source>
        <dbReference type="ARBA" id="ARBA00022692"/>
    </source>
</evidence>